<feature type="domain" description="GH16" evidence="3">
    <location>
        <begin position="80"/>
        <end position="387"/>
    </location>
</feature>
<dbReference type="EMBL" id="OZ037944">
    <property type="protein sequence ID" value="CAL1696723.1"/>
    <property type="molecule type" value="Genomic_DNA"/>
</dbReference>
<evidence type="ECO:0000256" key="1">
    <source>
        <dbReference type="SAM" id="MobiDB-lite"/>
    </source>
</evidence>
<dbReference type="SUPFAM" id="SSF49899">
    <property type="entry name" value="Concanavalin A-like lectins/glucanases"/>
    <property type="match status" value="1"/>
</dbReference>
<name>A0ABP1CLZ8_9APHY</name>
<accession>A0ABP1CLZ8</accession>
<keyword evidence="2" id="KW-0732">Signal</keyword>
<dbReference type="CDD" id="cd02181">
    <property type="entry name" value="GH16_fungal_Lam16A_glucanase"/>
    <property type="match status" value="1"/>
</dbReference>
<dbReference type="PANTHER" id="PTHR10963">
    <property type="entry name" value="GLYCOSYL HYDROLASE-RELATED"/>
    <property type="match status" value="1"/>
</dbReference>
<evidence type="ECO:0000313" key="4">
    <source>
        <dbReference type="EMBL" id="CAL1696723.1"/>
    </source>
</evidence>
<proteinExistence type="predicted"/>
<evidence type="ECO:0000256" key="2">
    <source>
        <dbReference type="SAM" id="SignalP"/>
    </source>
</evidence>
<feature type="compositionally biased region" description="Polar residues" evidence="1">
    <location>
        <begin position="73"/>
        <end position="92"/>
    </location>
</feature>
<feature type="region of interest" description="Disordered" evidence="1">
    <location>
        <begin position="73"/>
        <end position="126"/>
    </location>
</feature>
<feature type="chain" id="PRO_5045235299" description="GH16 domain-containing protein" evidence="2">
    <location>
        <begin position="21"/>
        <end position="431"/>
    </location>
</feature>
<dbReference type="PROSITE" id="PS51762">
    <property type="entry name" value="GH16_2"/>
    <property type="match status" value="1"/>
</dbReference>
<keyword evidence="5" id="KW-1185">Reference proteome</keyword>
<gene>
    <name evidence="4" type="ORF">GFSPODELE1_LOCUS1312</name>
</gene>
<evidence type="ECO:0000313" key="5">
    <source>
        <dbReference type="Proteomes" id="UP001497453"/>
    </source>
</evidence>
<dbReference type="InterPro" id="IPR050546">
    <property type="entry name" value="Glycosyl_Hydrlase_16"/>
</dbReference>
<evidence type="ECO:0000259" key="3">
    <source>
        <dbReference type="PROSITE" id="PS51762"/>
    </source>
</evidence>
<feature type="signal peptide" evidence="2">
    <location>
        <begin position="1"/>
        <end position="20"/>
    </location>
</feature>
<dbReference type="Proteomes" id="UP001497453">
    <property type="component" value="Chromosome 1"/>
</dbReference>
<dbReference type="InterPro" id="IPR000757">
    <property type="entry name" value="Beta-glucanase-like"/>
</dbReference>
<sequence>MHFHVPFLLALLINVAPSDANLLARSTETVLRAHKHAVKRSAGLARDLRLAFNGILVEQNKLGSSRVYCVSSPSDNGSTLTNGTSPNPSSPATFAPNPTSTGSKGSSSSTTSGAAPTGSSSASSPWKLSQNFQGNSFFNGWDFFTGADPTNGQVTYVDQGTAQSAGLVNINNAGNVIMRVETTPQVATTRKSVRITTSKTYTGGLVIMDSVHMPTGCGTWPAFWSNGPNWPAGGEIDIVEGVNDYTNNQATIHTNPGCTVPTTNSSVLAITGTLVGGTNCAAAQTGNQGCGVRAVQSNSFGSTFNNNGGGVYAMQWDNNGISVFFFPRNSIPSDVSSGKPQPNNWGQPMAHWPASGCDPFKFFYTHSAIFDTTLCGDWASSAWTGSGIPGQEQSCAQRTGVATCEEFIRNNGAAMNDAYWEVKSVKIYQTS</sequence>
<dbReference type="PANTHER" id="PTHR10963:SF24">
    <property type="entry name" value="GLYCOSIDASE C21B10.07-RELATED"/>
    <property type="match status" value="1"/>
</dbReference>
<dbReference type="Gene3D" id="2.60.120.200">
    <property type="match status" value="1"/>
</dbReference>
<dbReference type="InterPro" id="IPR013320">
    <property type="entry name" value="ConA-like_dom_sf"/>
</dbReference>
<feature type="compositionally biased region" description="Low complexity" evidence="1">
    <location>
        <begin position="98"/>
        <end position="125"/>
    </location>
</feature>
<organism evidence="4 5">
    <name type="scientific">Somion occarium</name>
    <dbReference type="NCBI Taxonomy" id="3059160"/>
    <lineage>
        <taxon>Eukaryota</taxon>
        <taxon>Fungi</taxon>
        <taxon>Dikarya</taxon>
        <taxon>Basidiomycota</taxon>
        <taxon>Agaricomycotina</taxon>
        <taxon>Agaricomycetes</taxon>
        <taxon>Polyporales</taxon>
        <taxon>Cerrenaceae</taxon>
        <taxon>Somion</taxon>
    </lineage>
</organism>
<dbReference type="Pfam" id="PF26113">
    <property type="entry name" value="GH16_XgeA"/>
    <property type="match status" value="1"/>
</dbReference>
<protein>
    <recommendedName>
        <fullName evidence="3">GH16 domain-containing protein</fullName>
    </recommendedName>
</protein>
<reference evidence="5" key="1">
    <citation type="submission" date="2024-04" db="EMBL/GenBank/DDBJ databases">
        <authorList>
            <person name="Shaw F."/>
            <person name="Minotto A."/>
        </authorList>
    </citation>
    <scope>NUCLEOTIDE SEQUENCE [LARGE SCALE GENOMIC DNA]</scope>
</reference>